<protein>
    <submittedName>
        <fullName evidence="11">Right-handed parallel beta-helix repeat-containing protein</fullName>
    </submittedName>
</protein>
<gene>
    <name evidence="11" type="ORF">ACFS6I_01050</name>
</gene>
<evidence type="ECO:0000313" key="11">
    <source>
        <dbReference type="EMBL" id="MFD2902492.1"/>
    </source>
</evidence>
<evidence type="ECO:0000259" key="9">
    <source>
        <dbReference type="Pfam" id="PF23763"/>
    </source>
</evidence>
<comment type="caution">
    <text evidence="11">The sequence shown here is derived from an EMBL/GenBank/DDBJ whole genome shotgun (WGS) entry which is preliminary data.</text>
</comment>
<evidence type="ECO:0000256" key="4">
    <source>
        <dbReference type="ARBA" id="ARBA00022737"/>
    </source>
</evidence>
<dbReference type="EMBL" id="JBHUPE010000001">
    <property type="protein sequence ID" value="MFD2902492.1"/>
    <property type="molecule type" value="Genomic_DNA"/>
</dbReference>
<dbReference type="RefSeq" id="WP_380917494.1">
    <property type="nucleotide sequence ID" value="NZ_JBHUPE010000001.1"/>
</dbReference>
<dbReference type="InterPro" id="IPR039448">
    <property type="entry name" value="Beta_helix"/>
</dbReference>
<keyword evidence="12" id="KW-1185">Reference proteome</keyword>
<keyword evidence="4" id="KW-0677">Repeat</keyword>
<dbReference type="Proteomes" id="UP001597509">
    <property type="component" value="Unassembled WGS sequence"/>
</dbReference>
<dbReference type="InterPro" id="IPR056441">
    <property type="entry name" value="Beta-barrel_GLAA-B_II"/>
</dbReference>
<feature type="domain" description="GLAA-B beta-barrel" evidence="9">
    <location>
        <begin position="146"/>
        <end position="237"/>
    </location>
</feature>
<organism evidence="11 12">
    <name type="scientific">Sphingobacterium anhuiense</name>
    <dbReference type="NCBI Taxonomy" id="493780"/>
    <lineage>
        <taxon>Bacteria</taxon>
        <taxon>Pseudomonadati</taxon>
        <taxon>Bacteroidota</taxon>
        <taxon>Sphingobacteriia</taxon>
        <taxon>Sphingobacteriales</taxon>
        <taxon>Sphingobacteriaceae</taxon>
        <taxon>Sphingobacterium</taxon>
    </lineage>
</organism>
<dbReference type="InterPro" id="IPR057275">
    <property type="entry name" value="Beta-barrel_GLAA-B_I"/>
</dbReference>
<dbReference type="InterPro" id="IPR011050">
    <property type="entry name" value="Pectin_lyase_fold/virulence"/>
</dbReference>
<keyword evidence="3 7" id="KW-0732">Signal</keyword>
<evidence type="ECO:0000256" key="6">
    <source>
        <dbReference type="ARBA" id="ARBA00023295"/>
    </source>
</evidence>
<feature type="signal peptide" evidence="7">
    <location>
        <begin position="1"/>
        <end position="20"/>
    </location>
</feature>
<keyword evidence="5" id="KW-0378">Hydrolase</keyword>
<comment type="catalytic activity">
    <reaction evidence="2">
        <text>Hydrolysis of terminal, non-reducing branched (1-&gt;3)-alpha-D-galactosidic residues, producing free D-galactose.</text>
        <dbReference type="EC" id="3.2.1.n1"/>
    </reaction>
</comment>
<keyword evidence="6" id="KW-0326">Glycosidase</keyword>
<evidence type="ECO:0000256" key="1">
    <source>
        <dbReference type="ARBA" id="ARBA00001255"/>
    </source>
</evidence>
<evidence type="ECO:0000256" key="7">
    <source>
        <dbReference type="SAM" id="SignalP"/>
    </source>
</evidence>
<sequence>MKISYLLLVTALFVNNVLQAQKKIDVTEYGAIPNSFSDATSAVRKAIEAARNETSSVINFPEGRYDFWPDQAEEHVYYISNTSTEKEYPSKKQRAGLYLKGMKNITIEGNNATFIFHGKMISWILDNCENIRIQNVKIDYERPGMSELTIVEATSQYVIGNVHPDAKFDIIDNTLAWYGEKWVSKNFHAILVDTVKGINVYSSWIPFRNSKAQIIAPLKVKFTGDFSKFKGKSGDILTVRDTYRDYVGALVYESKDIVLDHVYMHYMQGLGIVSQFSENLHYDHVYVEPAMHSGRVMASSADGMHFSGCKGEVIVDNCRFKGMHDDPINVHGTHLKVVEVVSTTALKLRFMHGQSYGFMAFHEGDTIGFVQPATLQVFNEGIIKKASLVSEREMLVELDKPVSKAVQVGTFLENITATPTVTIRNSRFERTNTRGILVTTRKKVIIENNAFIGIGMHAILIENDALGWFESGPVQDVTIENNLFENCAYNSYPGNYIIQISPQNSAFLPNYWVHKNIKIENNHFKVYDYPVLSVKSTDGLLFNNNKIVRTNFMKSGDKRAEIQLIGAKNVTVRNNDFGGADAVIEIEKMSKKDVKTDLKEIKSIN</sequence>
<evidence type="ECO:0000256" key="5">
    <source>
        <dbReference type="ARBA" id="ARBA00022801"/>
    </source>
</evidence>
<evidence type="ECO:0000256" key="2">
    <source>
        <dbReference type="ARBA" id="ARBA00001271"/>
    </source>
</evidence>
<dbReference type="Pfam" id="PF23764">
    <property type="entry name" value="Beta-barrel_GLAA-B_II"/>
    <property type="match status" value="1"/>
</dbReference>
<dbReference type="Pfam" id="PF13229">
    <property type="entry name" value="Beta_helix"/>
    <property type="match status" value="1"/>
</dbReference>
<accession>A0ABW5YRX0</accession>
<comment type="catalytic activity">
    <reaction evidence="1">
        <text>Hydrolysis of terminal, non-reducing alpha-D-galactose residues in alpha-D-galactosides, including galactose oligosaccharides, galactomannans and galactolipids.</text>
        <dbReference type="EC" id="3.2.1.22"/>
    </reaction>
</comment>
<dbReference type="Gene3D" id="2.160.20.10">
    <property type="entry name" value="Single-stranded right-handed beta-helix, Pectin lyase-like"/>
    <property type="match status" value="3"/>
</dbReference>
<proteinExistence type="predicted"/>
<evidence type="ECO:0000256" key="3">
    <source>
        <dbReference type="ARBA" id="ARBA00022729"/>
    </source>
</evidence>
<dbReference type="SUPFAM" id="SSF51126">
    <property type="entry name" value="Pectin lyase-like"/>
    <property type="match status" value="1"/>
</dbReference>
<dbReference type="InterPro" id="IPR012334">
    <property type="entry name" value="Pectin_lyas_fold"/>
</dbReference>
<feature type="domain" description="Right handed beta helix" evidence="8">
    <location>
        <begin position="417"/>
        <end position="581"/>
    </location>
</feature>
<dbReference type="SMART" id="SM00710">
    <property type="entry name" value="PbH1"/>
    <property type="match status" value="6"/>
</dbReference>
<feature type="domain" description="GLAA-B beta-barrel" evidence="10">
    <location>
        <begin position="346"/>
        <end position="409"/>
    </location>
</feature>
<evidence type="ECO:0000259" key="8">
    <source>
        <dbReference type="Pfam" id="PF13229"/>
    </source>
</evidence>
<reference evidence="12" key="1">
    <citation type="journal article" date="2019" name="Int. J. Syst. Evol. Microbiol.">
        <title>The Global Catalogue of Microorganisms (GCM) 10K type strain sequencing project: providing services to taxonomists for standard genome sequencing and annotation.</title>
        <authorList>
            <consortium name="The Broad Institute Genomics Platform"/>
            <consortium name="The Broad Institute Genome Sequencing Center for Infectious Disease"/>
            <person name="Wu L."/>
            <person name="Ma J."/>
        </authorList>
    </citation>
    <scope>NUCLEOTIDE SEQUENCE [LARGE SCALE GENOMIC DNA]</scope>
    <source>
        <strain evidence="12">KCTC 22209</strain>
    </source>
</reference>
<evidence type="ECO:0000313" key="12">
    <source>
        <dbReference type="Proteomes" id="UP001597509"/>
    </source>
</evidence>
<dbReference type="InterPro" id="IPR006626">
    <property type="entry name" value="PbH1"/>
</dbReference>
<evidence type="ECO:0000259" key="10">
    <source>
        <dbReference type="Pfam" id="PF23764"/>
    </source>
</evidence>
<name>A0ABW5YRX0_9SPHI</name>
<dbReference type="Pfam" id="PF23763">
    <property type="entry name" value="Beta-barrel_GLAA-B_I"/>
    <property type="match status" value="1"/>
</dbReference>
<feature type="chain" id="PRO_5046519790" evidence="7">
    <location>
        <begin position="21"/>
        <end position="605"/>
    </location>
</feature>